<organism evidence="2 3">
    <name type="scientific">Elsinoe batatas</name>
    <dbReference type="NCBI Taxonomy" id="2601811"/>
    <lineage>
        <taxon>Eukaryota</taxon>
        <taxon>Fungi</taxon>
        <taxon>Dikarya</taxon>
        <taxon>Ascomycota</taxon>
        <taxon>Pezizomycotina</taxon>
        <taxon>Dothideomycetes</taxon>
        <taxon>Dothideomycetidae</taxon>
        <taxon>Myriangiales</taxon>
        <taxon>Elsinoaceae</taxon>
        <taxon>Elsinoe</taxon>
    </lineage>
</organism>
<evidence type="ECO:0000256" key="1">
    <source>
        <dbReference type="SAM" id="Phobius"/>
    </source>
</evidence>
<evidence type="ECO:0000313" key="3">
    <source>
        <dbReference type="Proteomes" id="UP000809789"/>
    </source>
</evidence>
<feature type="transmembrane region" description="Helical" evidence="1">
    <location>
        <begin position="175"/>
        <end position="195"/>
    </location>
</feature>
<keyword evidence="1" id="KW-1133">Transmembrane helix</keyword>
<keyword evidence="1" id="KW-0812">Transmembrane</keyword>
<sequence>MDTTSLDAVSISVFAMLMFLGGAVVQLGLAQIAGYGFTPVTLSFGYISFALNKLSIIGDYQILPHVTGKVKVINMDNGFTFDNRSFILDRLVQNYRFWCEEAVNHKVNHVIDEKFSQLKNAGKDEEKPDRAGLCVAVYRAKAPAPYKDLVFVSGLFFTLIQLILAAIPYKKFGDANILIVTVTGTLLAWATAALPQWNAARSTCRTNSTKNMLLTEGNGAQHAILVLGDGLGIDLEDLANGIIAPPTMLVQLTTNTIAFLWLAFLVYTAGIQQHVVYLLIIGFIGFIHNIYLVADIRDPKDFGLPMTLEAVYGETKVMETLFALEADYKGAGASLVPTFFPGRLRKDEIEKWYKLGFEVKGGAVYKTLDHKI</sequence>
<dbReference type="EMBL" id="JAESVG020000003">
    <property type="protein sequence ID" value="KAG8628829.1"/>
    <property type="molecule type" value="Genomic_DNA"/>
</dbReference>
<feature type="transmembrane region" description="Helical" evidence="1">
    <location>
        <begin position="275"/>
        <end position="294"/>
    </location>
</feature>
<feature type="transmembrane region" description="Helical" evidence="1">
    <location>
        <begin position="149"/>
        <end position="169"/>
    </location>
</feature>
<dbReference type="OrthoDB" id="1937642at2759"/>
<protein>
    <submittedName>
        <fullName evidence="2">Uncharacterized protein</fullName>
    </submittedName>
</protein>
<proteinExistence type="predicted"/>
<reference evidence="2" key="1">
    <citation type="submission" date="2021-07" db="EMBL/GenBank/DDBJ databases">
        <title>Elsinoe batatas strain:CRI-CJ2 Genome sequencing and assembly.</title>
        <authorList>
            <person name="Huang L."/>
        </authorList>
    </citation>
    <scope>NUCLEOTIDE SEQUENCE</scope>
    <source>
        <strain evidence="2">CRI-CJ2</strain>
    </source>
</reference>
<name>A0A8K0PKG9_9PEZI</name>
<gene>
    <name evidence="2" type="ORF">KVT40_002694</name>
</gene>
<feature type="transmembrane region" description="Helical" evidence="1">
    <location>
        <begin position="249"/>
        <end position="269"/>
    </location>
</feature>
<dbReference type="Proteomes" id="UP000809789">
    <property type="component" value="Unassembled WGS sequence"/>
</dbReference>
<evidence type="ECO:0000313" key="2">
    <source>
        <dbReference type="EMBL" id="KAG8628829.1"/>
    </source>
</evidence>
<dbReference type="AlphaFoldDB" id="A0A8K0PKG9"/>
<keyword evidence="3" id="KW-1185">Reference proteome</keyword>
<comment type="caution">
    <text evidence="2">The sequence shown here is derived from an EMBL/GenBank/DDBJ whole genome shotgun (WGS) entry which is preliminary data.</text>
</comment>
<feature type="transmembrane region" description="Helical" evidence="1">
    <location>
        <begin position="7"/>
        <end position="26"/>
    </location>
</feature>
<accession>A0A8K0PKG9</accession>
<keyword evidence="1" id="KW-0472">Membrane</keyword>